<keyword evidence="1" id="KW-0175">Coiled coil</keyword>
<organism evidence="3 4">
    <name type="scientific">Deinococcus arboris</name>
    <dbReference type="NCBI Taxonomy" id="2682977"/>
    <lineage>
        <taxon>Bacteria</taxon>
        <taxon>Thermotogati</taxon>
        <taxon>Deinococcota</taxon>
        <taxon>Deinococci</taxon>
        <taxon>Deinococcales</taxon>
        <taxon>Deinococcaceae</taxon>
        <taxon>Deinococcus</taxon>
    </lineage>
</organism>
<evidence type="ECO:0000313" key="4">
    <source>
        <dbReference type="Proteomes" id="UP000483286"/>
    </source>
</evidence>
<dbReference type="InterPro" id="IPR043128">
    <property type="entry name" value="Rev_trsase/Diguanyl_cyclase"/>
</dbReference>
<reference evidence="3 4" key="1">
    <citation type="submission" date="2019-12" db="EMBL/GenBank/DDBJ databases">
        <title>Deinococcus sp. HMF7620 Genome sequencing and assembly.</title>
        <authorList>
            <person name="Kang H."/>
            <person name="Kim H."/>
            <person name="Joh K."/>
        </authorList>
    </citation>
    <scope>NUCLEOTIDE SEQUENCE [LARGE SCALE GENOMIC DNA]</scope>
    <source>
        <strain evidence="3 4">HMF7620</strain>
    </source>
</reference>
<dbReference type="PANTHER" id="PTHR45138:SF9">
    <property type="entry name" value="DIGUANYLATE CYCLASE DGCM-RELATED"/>
    <property type="match status" value="1"/>
</dbReference>
<dbReference type="PROSITE" id="PS50887">
    <property type="entry name" value="GGDEF"/>
    <property type="match status" value="1"/>
</dbReference>
<dbReference type="EMBL" id="WQLB01000002">
    <property type="protein sequence ID" value="MVN85595.1"/>
    <property type="molecule type" value="Genomic_DNA"/>
</dbReference>
<feature type="coiled-coil region" evidence="1">
    <location>
        <begin position="314"/>
        <end position="344"/>
    </location>
</feature>
<dbReference type="Proteomes" id="UP000483286">
    <property type="component" value="Unassembled WGS sequence"/>
</dbReference>
<sequence>MEELWQARNRDPRGVRAELGTRRASPELTVVQAYLDWREGSPDRAMQSLVTVLPDLTGPWRGRALNVQANILSDSLEIDQAHLLYAEELRVAQACGDVNGEWRARHDLTNLFLDIAPERVLGPLREVIAGAHAAGELDTLIVAHLNIASYSASLGLTAKERQHHLNIVLTLAADAWPDLYAVARMVLAEDALAEGNLEAAEAHLATLNALPPLSIRQTRSDLLVTECQLLRARGQGAQAAERLRAELPLVTLWEQPKLLHALSLALEEAGDLAGALSAERQHSENWKAAEGTRRERTMRALEVWHCTAQARADAERERGRAVQLETALSDLRAAHDHIQELSRRDGLTGLYNRQHLMEAGAAVLALATPLQPAQVALLDVDKFKRINDTAGHHVGDEVLRGVAGLLQAALRPGDLCARYGGEEFVVVRPPGVGPGAPDLAADLRRLADALVTHRWGLPEALGVTASIGVVQATAPDLDAALALADARMYAAKRSGGHRVYTQDAVAS</sequence>
<dbReference type="InterPro" id="IPR000160">
    <property type="entry name" value="GGDEF_dom"/>
</dbReference>
<gene>
    <name evidence="3" type="ORF">GO986_02325</name>
</gene>
<dbReference type="NCBIfam" id="TIGR00254">
    <property type="entry name" value="GGDEF"/>
    <property type="match status" value="1"/>
</dbReference>
<dbReference type="GO" id="GO:0052621">
    <property type="term" value="F:diguanylate cyclase activity"/>
    <property type="evidence" value="ECO:0007669"/>
    <property type="project" value="TreeGrafter"/>
</dbReference>
<dbReference type="Pfam" id="PF00990">
    <property type="entry name" value="GGDEF"/>
    <property type="match status" value="1"/>
</dbReference>
<protein>
    <submittedName>
        <fullName evidence="3">Diguanylate cyclase</fullName>
    </submittedName>
</protein>
<dbReference type="RefSeq" id="WP_157457595.1">
    <property type="nucleotide sequence ID" value="NZ_WQLB01000002.1"/>
</dbReference>
<proteinExistence type="predicted"/>
<dbReference type="InterPro" id="IPR050469">
    <property type="entry name" value="Diguanylate_Cyclase"/>
</dbReference>
<evidence type="ECO:0000313" key="3">
    <source>
        <dbReference type="EMBL" id="MVN85595.1"/>
    </source>
</evidence>
<dbReference type="SMART" id="SM00267">
    <property type="entry name" value="GGDEF"/>
    <property type="match status" value="1"/>
</dbReference>
<evidence type="ECO:0000256" key="1">
    <source>
        <dbReference type="SAM" id="Coils"/>
    </source>
</evidence>
<dbReference type="InterPro" id="IPR029787">
    <property type="entry name" value="Nucleotide_cyclase"/>
</dbReference>
<name>A0A7C9HXR7_9DEIO</name>
<accession>A0A7C9HXR7</accession>
<dbReference type="CDD" id="cd01949">
    <property type="entry name" value="GGDEF"/>
    <property type="match status" value="1"/>
</dbReference>
<dbReference type="SUPFAM" id="SSF55073">
    <property type="entry name" value="Nucleotide cyclase"/>
    <property type="match status" value="1"/>
</dbReference>
<evidence type="ECO:0000259" key="2">
    <source>
        <dbReference type="PROSITE" id="PS50887"/>
    </source>
</evidence>
<dbReference type="AlphaFoldDB" id="A0A7C9HXR7"/>
<keyword evidence="4" id="KW-1185">Reference proteome</keyword>
<dbReference type="SUPFAM" id="SSF48452">
    <property type="entry name" value="TPR-like"/>
    <property type="match status" value="1"/>
</dbReference>
<dbReference type="PANTHER" id="PTHR45138">
    <property type="entry name" value="REGULATORY COMPONENTS OF SENSORY TRANSDUCTION SYSTEM"/>
    <property type="match status" value="1"/>
</dbReference>
<comment type="caution">
    <text evidence="3">The sequence shown here is derived from an EMBL/GenBank/DDBJ whole genome shotgun (WGS) entry which is preliminary data.</text>
</comment>
<dbReference type="InterPro" id="IPR011990">
    <property type="entry name" value="TPR-like_helical_dom_sf"/>
</dbReference>
<feature type="domain" description="GGDEF" evidence="2">
    <location>
        <begin position="371"/>
        <end position="504"/>
    </location>
</feature>
<dbReference type="Gene3D" id="3.30.70.270">
    <property type="match status" value="1"/>
</dbReference>